<dbReference type="InterPro" id="IPR000843">
    <property type="entry name" value="HTH_LacI"/>
</dbReference>
<name>A0A6L9EGL8_9FLAO</name>
<protein>
    <submittedName>
        <fullName evidence="5">Substrate-binding domain-containing protein</fullName>
    </submittedName>
</protein>
<comment type="caution">
    <text evidence="5">The sequence shown here is derived from an EMBL/GenBank/DDBJ whole genome shotgun (WGS) entry which is preliminary data.</text>
</comment>
<proteinExistence type="predicted"/>
<keyword evidence="2" id="KW-0238">DNA-binding</keyword>
<organism evidence="5 6">
    <name type="scientific">Poritiphilus flavus</name>
    <dbReference type="NCBI Taxonomy" id="2697053"/>
    <lineage>
        <taxon>Bacteria</taxon>
        <taxon>Pseudomonadati</taxon>
        <taxon>Bacteroidota</taxon>
        <taxon>Flavobacteriia</taxon>
        <taxon>Flavobacteriales</taxon>
        <taxon>Flavobacteriaceae</taxon>
        <taxon>Poritiphilus</taxon>
    </lineage>
</organism>
<evidence type="ECO:0000313" key="6">
    <source>
        <dbReference type="Proteomes" id="UP000475249"/>
    </source>
</evidence>
<dbReference type="Proteomes" id="UP000475249">
    <property type="component" value="Unassembled WGS sequence"/>
</dbReference>
<sequence length="343" mass="38186">MNQKKATIHDIASELGVTASTVSRALSGNPRISQNTRRAVLKTAKALNYEPNQIASALRSGKTQLIGMLVPIINRSFFSSIIRGVEDVANKLDYRVIVSQSDEKQENEAATLKAFLNARVDGVIASIGKQTRDFDHYQEILDSGLPLVLFDRTTSDLQTGQVVIDDYEGAYKATVHLIEQGCRRIAHFTARRKIDIYKKRCLGYLDALRDHNIPIDKKLIFAGDLQLSDGRRHTAELINKQLPFDAVFAASDYAVMGAMQVLKEKKISIPDQVALVGFLNEPFTSFTDPPLSTINQFPMEMGKAAARIFFDSLESERGISEQKIVIEPELIVRASSEKRKTNS</sequence>
<dbReference type="PANTHER" id="PTHR30146">
    <property type="entry name" value="LACI-RELATED TRANSCRIPTIONAL REPRESSOR"/>
    <property type="match status" value="1"/>
</dbReference>
<dbReference type="EMBL" id="WXYO01000008">
    <property type="protein sequence ID" value="NAS13823.1"/>
    <property type="molecule type" value="Genomic_DNA"/>
</dbReference>
<dbReference type="InterPro" id="IPR046335">
    <property type="entry name" value="LacI/GalR-like_sensor"/>
</dbReference>
<dbReference type="Pfam" id="PF13377">
    <property type="entry name" value="Peripla_BP_3"/>
    <property type="match status" value="1"/>
</dbReference>
<dbReference type="SMART" id="SM00354">
    <property type="entry name" value="HTH_LACI"/>
    <property type="match status" value="1"/>
</dbReference>
<gene>
    <name evidence="5" type="ORF">GTQ38_17550</name>
</gene>
<dbReference type="Gene3D" id="3.40.50.2300">
    <property type="match status" value="2"/>
</dbReference>
<accession>A0A6L9EGL8</accession>
<dbReference type="PROSITE" id="PS50932">
    <property type="entry name" value="HTH_LACI_2"/>
    <property type="match status" value="1"/>
</dbReference>
<evidence type="ECO:0000313" key="5">
    <source>
        <dbReference type="EMBL" id="NAS13823.1"/>
    </source>
</evidence>
<dbReference type="SUPFAM" id="SSF47413">
    <property type="entry name" value="lambda repressor-like DNA-binding domains"/>
    <property type="match status" value="1"/>
</dbReference>
<keyword evidence="6" id="KW-1185">Reference proteome</keyword>
<dbReference type="Pfam" id="PF00356">
    <property type="entry name" value="LacI"/>
    <property type="match status" value="1"/>
</dbReference>
<dbReference type="RefSeq" id="WP_161436870.1">
    <property type="nucleotide sequence ID" value="NZ_WXYO01000008.1"/>
</dbReference>
<dbReference type="CDD" id="cd01392">
    <property type="entry name" value="HTH_LacI"/>
    <property type="match status" value="1"/>
</dbReference>
<dbReference type="GO" id="GO:0000976">
    <property type="term" value="F:transcription cis-regulatory region binding"/>
    <property type="evidence" value="ECO:0007669"/>
    <property type="project" value="TreeGrafter"/>
</dbReference>
<evidence type="ECO:0000256" key="2">
    <source>
        <dbReference type="ARBA" id="ARBA00023125"/>
    </source>
</evidence>
<keyword evidence="1" id="KW-0805">Transcription regulation</keyword>
<dbReference type="GO" id="GO:0003700">
    <property type="term" value="F:DNA-binding transcription factor activity"/>
    <property type="evidence" value="ECO:0007669"/>
    <property type="project" value="TreeGrafter"/>
</dbReference>
<feature type="domain" description="HTH lacI-type" evidence="4">
    <location>
        <begin position="6"/>
        <end position="60"/>
    </location>
</feature>
<evidence type="ECO:0000256" key="1">
    <source>
        <dbReference type="ARBA" id="ARBA00023015"/>
    </source>
</evidence>
<evidence type="ECO:0000256" key="3">
    <source>
        <dbReference type="ARBA" id="ARBA00023163"/>
    </source>
</evidence>
<dbReference type="CDD" id="cd06267">
    <property type="entry name" value="PBP1_LacI_sugar_binding-like"/>
    <property type="match status" value="1"/>
</dbReference>
<dbReference type="Gene3D" id="1.10.260.40">
    <property type="entry name" value="lambda repressor-like DNA-binding domains"/>
    <property type="match status" value="1"/>
</dbReference>
<keyword evidence="3" id="KW-0804">Transcription</keyword>
<dbReference type="PANTHER" id="PTHR30146:SF109">
    <property type="entry name" value="HTH-TYPE TRANSCRIPTIONAL REGULATOR GALS"/>
    <property type="match status" value="1"/>
</dbReference>
<reference evidence="5 6" key="1">
    <citation type="submission" date="2020-01" db="EMBL/GenBank/DDBJ databases">
        <title>Bacteria diversity of Porities sp.</title>
        <authorList>
            <person name="Wang G."/>
        </authorList>
    </citation>
    <scope>NUCLEOTIDE SEQUENCE [LARGE SCALE GENOMIC DNA]</scope>
    <source>
        <strain evidence="5 6">R33</strain>
    </source>
</reference>
<dbReference type="InterPro" id="IPR010982">
    <property type="entry name" value="Lambda_DNA-bd_dom_sf"/>
</dbReference>
<dbReference type="InterPro" id="IPR028082">
    <property type="entry name" value="Peripla_BP_I"/>
</dbReference>
<evidence type="ECO:0000259" key="4">
    <source>
        <dbReference type="PROSITE" id="PS50932"/>
    </source>
</evidence>
<dbReference type="AlphaFoldDB" id="A0A6L9EGL8"/>
<dbReference type="SUPFAM" id="SSF53822">
    <property type="entry name" value="Periplasmic binding protein-like I"/>
    <property type="match status" value="1"/>
</dbReference>